<protein>
    <recommendedName>
        <fullName evidence="4">Glucan endo-1,3-alpha-glucosidase agn1</fullName>
    </recommendedName>
</protein>
<gene>
    <name evidence="3" type="ORF">FOPG_12769</name>
</gene>
<dbReference type="InterPro" id="IPR005197">
    <property type="entry name" value="Glyco_hydro_71"/>
</dbReference>
<accession>X0HIH4</accession>
<feature type="signal peptide" evidence="2">
    <location>
        <begin position="1"/>
        <end position="17"/>
    </location>
</feature>
<evidence type="ECO:0000256" key="2">
    <source>
        <dbReference type="SAM" id="SignalP"/>
    </source>
</evidence>
<feature type="chain" id="PRO_5004940878" description="Glucan endo-1,3-alpha-glucosidase agn1" evidence="2">
    <location>
        <begin position="18"/>
        <end position="426"/>
    </location>
</feature>
<name>X0HIH4_FUSOX</name>
<keyword evidence="2" id="KW-0732">Signal</keyword>
<evidence type="ECO:0000256" key="1">
    <source>
        <dbReference type="SAM" id="MobiDB-lite"/>
    </source>
</evidence>
<dbReference type="EMBL" id="KK033224">
    <property type="protein sequence ID" value="EXL71465.1"/>
    <property type="molecule type" value="Genomic_DNA"/>
</dbReference>
<evidence type="ECO:0000313" key="3">
    <source>
        <dbReference type="EMBL" id="EXL71465.1"/>
    </source>
</evidence>
<dbReference type="HOGENOM" id="CLU_019141_3_0_1"/>
<sequence>MRLSILFTGLLASLAAARSIEERAAPKLVLSHYMHNWFTNISQLGDITEEHAPKDIADAIAMGRDGFFLNVGYPKLDWVPQTLRHLYGYADDLVSKGGKFKLTLSLDLYATGTWCYDKKLGNDCGEYETSLKSFLGRDSYLRYEPDNFPFITNFSTGRQTDKDFTAWKKSFANEIYFVPGIDDTPGLWESYPAWWDYWGDLIDGAGVWESAWPEVHGTNEGDLSRDIKALGSSGEGQELMMPSSHQYASYGANLYRRGEMKVVKRMENILSMDPQLHIIQLLTWNDGPESHHFGNLWPEQNADAQPSQYASPDGSDHTALQPLYSAFIHAWKNGGLMVPAFSKRDEAIPQGALWHKSIFRSTKCPGGESSVKYFQAPNGTDAGQDALHWALVVPANAAGFIVNVISNGKRISSKFLQTGLISKRDY</sequence>
<dbReference type="Pfam" id="PF03659">
    <property type="entry name" value="Glyco_hydro_71"/>
    <property type="match status" value="1"/>
</dbReference>
<evidence type="ECO:0008006" key="4">
    <source>
        <dbReference type="Google" id="ProtNLM"/>
    </source>
</evidence>
<dbReference type="AlphaFoldDB" id="X0HIH4"/>
<reference evidence="3" key="1">
    <citation type="submission" date="2011-11" db="EMBL/GenBank/DDBJ databases">
        <title>The Genome Sequence of Fusarium oxysporum PHW808.</title>
        <authorList>
            <consortium name="The Broad Institute Genome Sequencing Platform"/>
            <person name="Ma L.-J."/>
            <person name="Gale L.R."/>
            <person name="Schwartz D.C."/>
            <person name="Zhou S."/>
            <person name="Corby-Kistler H."/>
            <person name="Young S.K."/>
            <person name="Zeng Q."/>
            <person name="Gargeya S."/>
            <person name="Fitzgerald M."/>
            <person name="Haas B."/>
            <person name="Abouelleil A."/>
            <person name="Alvarado L."/>
            <person name="Arachchi H.M."/>
            <person name="Berlin A."/>
            <person name="Brown A."/>
            <person name="Chapman S.B."/>
            <person name="Chen Z."/>
            <person name="Dunbar C."/>
            <person name="Freedman E."/>
            <person name="Gearin G."/>
            <person name="Goldberg J."/>
            <person name="Griggs A."/>
            <person name="Gujja S."/>
            <person name="Heiman D."/>
            <person name="Howarth C."/>
            <person name="Larson L."/>
            <person name="Lui A."/>
            <person name="MacDonald P.J.P."/>
            <person name="Montmayeur A."/>
            <person name="Murphy C."/>
            <person name="Neiman D."/>
            <person name="Pearson M."/>
            <person name="Priest M."/>
            <person name="Roberts A."/>
            <person name="Saif S."/>
            <person name="Shea T."/>
            <person name="Shenoy N."/>
            <person name="Sisk P."/>
            <person name="Stolte C."/>
            <person name="Sykes S."/>
            <person name="Wortman J."/>
            <person name="Nusbaum C."/>
            <person name="Birren B."/>
        </authorList>
    </citation>
    <scope>NUCLEOTIDE SEQUENCE [LARGE SCALE GENOMIC DNA]</scope>
    <source>
        <strain evidence="3">54008</strain>
    </source>
</reference>
<dbReference type="CDD" id="cd11577">
    <property type="entry name" value="GH71"/>
    <property type="match status" value="1"/>
</dbReference>
<dbReference type="OrthoDB" id="167398at2759"/>
<organism evidence="3">
    <name type="scientific">Fusarium oxysporum f. sp. conglutinans race 2 54008</name>
    <dbReference type="NCBI Taxonomy" id="1089457"/>
    <lineage>
        <taxon>Eukaryota</taxon>
        <taxon>Fungi</taxon>
        <taxon>Dikarya</taxon>
        <taxon>Ascomycota</taxon>
        <taxon>Pezizomycotina</taxon>
        <taxon>Sordariomycetes</taxon>
        <taxon>Hypocreomycetidae</taxon>
        <taxon>Hypocreales</taxon>
        <taxon>Nectriaceae</taxon>
        <taxon>Fusarium</taxon>
        <taxon>Fusarium oxysporum species complex</taxon>
    </lineage>
</organism>
<dbReference type="GO" id="GO:0051118">
    <property type="term" value="F:glucan endo-1,3-alpha-glucosidase activity"/>
    <property type="evidence" value="ECO:0007669"/>
    <property type="project" value="InterPro"/>
</dbReference>
<dbReference type="Proteomes" id="UP000030676">
    <property type="component" value="Unassembled WGS sequence"/>
</dbReference>
<proteinExistence type="predicted"/>
<feature type="region of interest" description="Disordered" evidence="1">
    <location>
        <begin position="296"/>
        <end position="316"/>
    </location>
</feature>
<reference evidence="3" key="2">
    <citation type="submission" date="2014-03" db="EMBL/GenBank/DDBJ databases">
        <title>The Genome Annotation of Fusarium oxysporum PHW808.</title>
        <authorList>
            <consortium name="The Broad Institute Genomics Platform"/>
            <person name="Ma L.-J."/>
            <person name="Corby-Kistler H."/>
            <person name="Broz K."/>
            <person name="Gale L.R."/>
            <person name="Jonkers W."/>
            <person name="O'Donnell K."/>
            <person name="Ploetz R."/>
            <person name="Steinberg C."/>
            <person name="Schwartz D.C."/>
            <person name="VanEtten H."/>
            <person name="Zhou S."/>
            <person name="Young S.K."/>
            <person name="Zeng Q."/>
            <person name="Gargeya S."/>
            <person name="Fitzgerald M."/>
            <person name="Abouelleil A."/>
            <person name="Alvarado L."/>
            <person name="Chapman S.B."/>
            <person name="Gainer-Dewar J."/>
            <person name="Goldberg J."/>
            <person name="Griggs A."/>
            <person name="Gujja S."/>
            <person name="Hansen M."/>
            <person name="Howarth C."/>
            <person name="Imamovic A."/>
            <person name="Ireland A."/>
            <person name="Larimer J."/>
            <person name="McCowan C."/>
            <person name="Murphy C."/>
            <person name="Pearson M."/>
            <person name="Poon T.W."/>
            <person name="Priest M."/>
            <person name="Roberts A."/>
            <person name="Saif S."/>
            <person name="Shea T."/>
            <person name="Sykes S."/>
            <person name="Wortman J."/>
            <person name="Nusbaum C."/>
            <person name="Birren B."/>
        </authorList>
    </citation>
    <scope>NUCLEOTIDE SEQUENCE</scope>
    <source>
        <strain evidence="3">54008</strain>
    </source>
</reference>